<dbReference type="STRING" id="13706.A0A1X2HB96"/>
<dbReference type="EMBL" id="MCGN01000006">
    <property type="protein sequence ID" value="ORY95929.1"/>
    <property type="molecule type" value="Genomic_DNA"/>
</dbReference>
<comment type="caution">
    <text evidence="2">The sequence shown here is derived from an EMBL/GenBank/DDBJ whole genome shotgun (WGS) entry which is preliminary data.</text>
</comment>
<dbReference type="AlphaFoldDB" id="A0A1X2HB96"/>
<dbReference type="InParanoid" id="A0A1X2HB96"/>
<dbReference type="InterPro" id="IPR033464">
    <property type="entry name" value="CSN8_PSD8_EIF3K"/>
</dbReference>
<dbReference type="Pfam" id="PF10075">
    <property type="entry name" value="CSN8_PSD8_EIF3K"/>
    <property type="match status" value="1"/>
</dbReference>
<accession>A0A1X2HB96</accession>
<sequence>MNEVWKSVRGLVDHLYSQPGIELKPAFIALDILCLACYHGRSYHARERILTYKGNYACEQHPYFRFARCVARCESPLEFFNHIYPDPPDPDFTFLLDSLIDPMRNKAVQHLRKAYYSVSKAWAARWLGVSAVDEKETSKRIMDFVNRYSGEGGCTEDENGMFRFSRIKTKTPASTSSPAP</sequence>
<gene>
    <name evidence="2" type="ORF">BCR43DRAFT_493826</name>
</gene>
<name>A0A1X2HB96_SYNRA</name>
<reference evidence="2 3" key="1">
    <citation type="submission" date="2016-07" db="EMBL/GenBank/DDBJ databases">
        <title>Pervasive Adenine N6-methylation of Active Genes in Fungi.</title>
        <authorList>
            <consortium name="DOE Joint Genome Institute"/>
            <person name="Mondo S.J."/>
            <person name="Dannebaum R.O."/>
            <person name="Kuo R.C."/>
            <person name="Labutti K."/>
            <person name="Haridas S."/>
            <person name="Kuo A."/>
            <person name="Salamov A."/>
            <person name="Ahrendt S.R."/>
            <person name="Lipzen A."/>
            <person name="Sullivan W."/>
            <person name="Andreopoulos W.B."/>
            <person name="Clum A."/>
            <person name="Lindquist E."/>
            <person name="Daum C."/>
            <person name="Ramamoorthy G.K."/>
            <person name="Gryganskyi A."/>
            <person name="Culley D."/>
            <person name="Magnuson J.K."/>
            <person name="James T.Y."/>
            <person name="O'Malley M.A."/>
            <person name="Stajich J.E."/>
            <person name="Spatafora J.W."/>
            <person name="Visel A."/>
            <person name="Grigoriev I.V."/>
        </authorList>
    </citation>
    <scope>NUCLEOTIDE SEQUENCE [LARGE SCALE GENOMIC DNA]</scope>
    <source>
        <strain evidence="2 3">NRRL 2496</strain>
    </source>
</reference>
<keyword evidence="3" id="KW-1185">Reference proteome</keyword>
<evidence type="ECO:0000259" key="1">
    <source>
        <dbReference type="Pfam" id="PF10075"/>
    </source>
</evidence>
<dbReference type="Proteomes" id="UP000242180">
    <property type="component" value="Unassembled WGS sequence"/>
</dbReference>
<organism evidence="2 3">
    <name type="scientific">Syncephalastrum racemosum</name>
    <name type="common">Filamentous fungus</name>
    <dbReference type="NCBI Taxonomy" id="13706"/>
    <lineage>
        <taxon>Eukaryota</taxon>
        <taxon>Fungi</taxon>
        <taxon>Fungi incertae sedis</taxon>
        <taxon>Mucoromycota</taxon>
        <taxon>Mucoromycotina</taxon>
        <taxon>Mucoromycetes</taxon>
        <taxon>Mucorales</taxon>
        <taxon>Syncephalastraceae</taxon>
        <taxon>Syncephalastrum</taxon>
    </lineage>
</organism>
<proteinExistence type="predicted"/>
<evidence type="ECO:0000313" key="3">
    <source>
        <dbReference type="Proteomes" id="UP000242180"/>
    </source>
</evidence>
<protein>
    <recommendedName>
        <fullName evidence="1">CSN8/PSMD8/EIF3K domain-containing protein</fullName>
    </recommendedName>
</protein>
<feature type="domain" description="CSN8/PSMD8/EIF3K" evidence="1">
    <location>
        <begin position="78"/>
        <end position="134"/>
    </location>
</feature>
<evidence type="ECO:0000313" key="2">
    <source>
        <dbReference type="EMBL" id="ORY95929.1"/>
    </source>
</evidence>